<dbReference type="Gene3D" id="2.60.40.10">
    <property type="entry name" value="Immunoglobulins"/>
    <property type="match status" value="1"/>
</dbReference>
<dbReference type="EMBL" id="LWMS01000031">
    <property type="protein sequence ID" value="PWL08055.1"/>
    <property type="molecule type" value="Genomic_DNA"/>
</dbReference>
<dbReference type="InterPro" id="IPR013783">
    <property type="entry name" value="Ig-like_fold"/>
</dbReference>
<comment type="caution">
    <text evidence="3">The sequence shown here is derived from an EMBL/GenBank/DDBJ whole genome shotgun (WGS) entry which is preliminary data.</text>
</comment>
<name>A0A2A2HDP6_9EURY</name>
<sequence>MNQYTSPTGETYNANTSNNIKIKCGIIETKLTLTSDRNTKTNYGRCNVDDKVTLKAKITTNDNKPLSGKKINFFTETPSYKLLGSVTTSADGVASLILPVSVVGDNKYKVQFDGDDQYKTSSSENYTINAIKHSTKFMLDNPTIYNGWKVRGKFVDEQERGIGYTEIHLTIIDPSNNTKLFDQTIRTKAGGIFESSPLNPTSNTKTLNVILSFMDSTGRYESITSNQKNDKLQPPNIIQNSNI</sequence>
<evidence type="ECO:0000313" key="6">
    <source>
        <dbReference type="Proteomes" id="UP000246004"/>
    </source>
</evidence>
<evidence type="ECO:0000313" key="5">
    <source>
        <dbReference type="Proteomes" id="UP000217528"/>
    </source>
</evidence>
<dbReference type="InterPro" id="IPR032109">
    <property type="entry name" value="Big_3_5"/>
</dbReference>
<dbReference type="RefSeq" id="WP_170104051.1">
    <property type="nucleotide sequence ID" value="NZ_LMVN01000011.1"/>
</dbReference>
<dbReference type="Pfam" id="PF16640">
    <property type="entry name" value="Big_3_5"/>
    <property type="match status" value="1"/>
</dbReference>
<keyword evidence="5" id="KW-1185">Reference proteome</keyword>
<dbReference type="AlphaFoldDB" id="A0A2A2HDP6"/>
<dbReference type="InterPro" id="IPR008964">
    <property type="entry name" value="Invasin/intimin_cell_adhesion"/>
</dbReference>
<evidence type="ECO:0000256" key="1">
    <source>
        <dbReference type="SAM" id="MobiDB-lite"/>
    </source>
</evidence>
<organism evidence="3 5">
    <name type="scientific">Methanosphaera cuniculi</name>
    <dbReference type="NCBI Taxonomy" id="1077256"/>
    <lineage>
        <taxon>Archaea</taxon>
        <taxon>Methanobacteriati</taxon>
        <taxon>Methanobacteriota</taxon>
        <taxon>Methanomada group</taxon>
        <taxon>Methanobacteria</taxon>
        <taxon>Methanobacteriales</taxon>
        <taxon>Methanobacteriaceae</taxon>
        <taxon>Methanosphaera</taxon>
    </lineage>
</organism>
<protein>
    <submittedName>
        <fullName evidence="4">Bacterial Ig-like domain protein</fullName>
    </submittedName>
</protein>
<evidence type="ECO:0000313" key="3">
    <source>
        <dbReference type="EMBL" id="PAV07621.1"/>
    </source>
</evidence>
<proteinExistence type="predicted"/>
<feature type="region of interest" description="Disordered" evidence="1">
    <location>
        <begin position="224"/>
        <end position="243"/>
    </location>
</feature>
<evidence type="ECO:0000313" key="4">
    <source>
        <dbReference type="EMBL" id="PWL08055.1"/>
    </source>
</evidence>
<dbReference type="EMBL" id="LMVN01000011">
    <property type="protein sequence ID" value="PAV07621.1"/>
    <property type="molecule type" value="Genomic_DNA"/>
</dbReference>
<gene>
    <name evidence="3" type="ORF">ASJ82_08065</name>
    <name evidence="4" type="ORF">MSCUN_09860</name>
</gene>
<dbReference type="SUPFAM" id="SSF49373">
    <property type="entry name" value="Invasin/intimin cell-adhesion fragments"/>
    <property type="match status" value="1"/>
</dbReference>
<feature type="domain" description="Bacterial Ig-like" evidence="2">
    <location>
        <begin position="47"/>
        <end position="129"/>
    </location>
</feature>
<dbReference type="Proteomes" id="UP000217528">
    <property type="component" value="Unassembled WGS sequence"/>
</dbReference>
<evidence type="ECO:0000259" key="2">
    <source>
        <dbReference type="Pfam" id="PF16640"/>
    </source>
</evidence>
<accession>A0A2A2HDP6</accession>
<reference evidence="3 5" key="2">
    <citation type="journal article" date="2017" name="BMC Genomics">
        <title>Genomic analysis of methanogenic archaea reveals a shift towards energy conservation.</title>
        <authorList>
            <person name="Gilmore S.P."/>
            <person name="Henske J.K."/>
            <person name="Sexton J.A."/>
            <person name="Solomon K.V."/>
            <person name="Seppala S."/>
            <person name="Yoo J.I."/>
            <person name="Huyett L.M."/>
            <person name="Pressman A."/>
            <person name="Cogan J.Z."/>
            <person name="Kivenson V."/>
            <person name="Peng X."/>
            <person name="Tan Y."/>
            <person name="Valentine D.L."/>
            <person name="O'Malley M.A."/>
        </authorList>
    </citation>
    <scope>NUCLEOTIDE SEQUENCE [LARGE SCALE GENOMIC DNA]</scope>
    <source>
        <strain evidence="3 5">1R-7</strain>
    </source>
</reference>
<dbReference type="Proteomes" id="UP000246004">
    <property type="component" value="Unassembled WGS sequence"/>
</dbReference>
<reference evidence="4 6" key="1">
    <citation type="submission" date="2016-04" db="EMBL/GenBank/DDBJ databases">
        <title>Genome sequence of Methanosphaera cuniculi DSM 4103.</title>
        <authorList>
            <person name="Poehlein A."/>
            <person name="Seedorf H."/>
            <person name="Daniel R."/>
        </authorList>
    </citation>
    <scope>NUCLEOTIDE SEQUENCE [LARGE SCALE GENOMIC DNA]</scope>
    <source>
        <strain evidence="4 6">DSM 4103</strain>
    </source>
</reference>